<organism evidence="1 2">
    <name type="scientific">Porphyra umbilicalis</name>
    <name type="common">Purple laver</name>
    <name type="synonym">Red alga</name>
    <dbReference type="NCBI Taxonomy" id="2786"/>
    <lineage>
        <taxon>Eukaryota</taxon>
        <taxon>Rhodophyta</taxon>
        <taxon>Bangiophyceae</taxon>
        <taxon>Bangiales</taxon>
        <taxon>Bangiaceae</taxon>
        <taxon>Porphyra</taxon>
    </lineage>
</organism>
<proteinExistence type="predicted"/>
<evidence type="ECO:0000313" key="1">
    <source>
        <dbReference type="EMBL" id="OSX78688.1"/>
    </source>
</evidence>
<reference evidence="1 2" key="1">
    <citation type="submission" date="2017-03" db="EMBL/GenBank/DDBJ databases">
        <title>WGS assembly of Porphyra umbilicalis.</title>
        <authorList>
            <person name="Brawley S.H."/>
            <person name="Blouin N.A."/>
            <person name="Ficko-Blean E."/>
            <person name="Wheeler G.L."/>
            <person name="Lohr M."/>
            <person name="Goodson H.V."/>
            <person name="Jenkins J.W."/>
            <person name="Blaby-Haas C.E."/>
            <person name="Helliwell K.E."/>
            <person name="Chan C."/>
            <person name="Marriage T."/>
            <person name="Bhattacharya D."/>
            <person name="Klein A.S."/>
            <person name="Badis Y."/>
            <person name="Brodie J."/>
            <person name="Cao Y."/>
            <person name="Collen J."/>
            <person name="Dittami S.M."/>
            <person name="Gachon C.M."/>
            <person name="Green B.R."/>
            <person name="Karpowicz S."/>
            <person name="Kim J.W."/>
            <person name="Kudahl U."/>
            <person name="Lin S."/>
            <person name="Michel G."/>
            <person name="Mittag M."/>
            <person name="Olson B.J."/>
            <person name="Pangilinan J."/>
            <person name="Peng Y."/>
            <person name="Qiu H."/>
            <person name="Shu S."/>
            <person name="Singer J.T."/>
            <person name="Smith A.G."/>
            <person name="Sprecher B.N."/>
            <person name="Wagner V."/>
            <person name="Wang W."/>
            <person name="Wang Z.-Y."/>
            <person name="Yan J."/>
            <person name="Yarish C."/>
            <person name="Zoeuner-Riek S."/>
            <person name="Zhuang Y."/>
            <person name="Zou Y."/>
            <person name="Lindquist E.A."/>
            <person name="Grimwood J."/>
            <person name="Barry K."/>
            <person name="Rokhsar D.S."/>
            <person name="Schmutz J."/>
            <person name="Stiller J.W."/>
            <person name="Grossman A.R."/>
            <person name="Prochnik S.E."/>
        </authorList>
    </citation>
    <scope>NUCLEOTIDE SEQUENCE [LARGE SCALE GENOMIC DNA]</scope>
    <source>
        <strain evidence="1">4086291</strain>
    </source>
</reference>
<name>A0A1X6PCT8_PORUM</name>
<dbReference type="Proteomes" id="UP000218209">
    <property type="component" value="Unassembled WGS sequence"/>
</dbReference>
<gene>
    <name evidence="1" type="ORF">BU14_0103s0032</name>
</gene>
<dbReference type="AlphaFoldDB" id="A0A1X6PCT8"/>
<dbReference type="PROSITE" id="PS51257">
    <property type="entry name" value="PROKAR_LIPOPROTEIN"/>
    <property type="match status" value="1"/>
</dbReference>
<accession>A0A1X6PCT8</accession>
<protein>
    <submittedName>
        <fullName evidence="1">Uncharacterized protein</fullName>
    </submittedName>
</protein>
<dbReference type="EMBL" id="KV918807">
    <property type="protein sequence ID" value="OSX78688.1"/>
    <property type="molecule type" value="Genomic_DNA"/>
</dbReference>
<keyword evidence="2" id="KW-1185">Reference proteome</keyword>
<sequence length="136" mass="14129">MIYTPIKYFKSQLGAQGGGGGCGSGTHSRLRGGVVTRQARLVGGTPQQRRRRRRMPRIAPRTHTFRQPTAHCRTTPPAPPDVRARFTLCGGMAADLADGDQTAVTVHLLGGRVRGGGGGLCCGGVAIRGGVAVRGG</sequence>
<evidence type="ECO:0000313" key="2">
    <source>
        <dbReference type="Proteomes" id="UP000218209"/>
    </source>
</evidence>
<feature type="non-terminal residue" evidence="1">
    <location>
        <position position="136"/>
    </location>
</feature>